<evidence type="ECO:0000313" key="1">
    <source>
        <dbReference type="EMBL" id="RAV18835.1"/>
    </source>
</evidence>
<comment type="caution">
    <text evidence="1">The sequence shown here is derived from an EMBL/GenBank/DDBJ whole genome shotgun (WGS) entry which is preliminary data.</text>
</comment>
<dbReference type="Proteomes" id="UP000250369">
    <property type="component" value="Unassembled WGS sequence"/>
</dbReference>
<accession>A0A329MFZ1</accession>
<proteinExistence type="predicted"/>
<protein>
    <submittedName>
        <fullName evidence="1">Late control protein</fullName>
    </submittedName>
</protein>
<dbReference type="AlphaFoldDB" id="A0A329MFZ1"/>
<reference evidence="1 2" key="1">
    <citation type="journal article" date="2009" name="Int. J. Syst. Evol. Microbiol.">
        <title>Paenibacillus contaminans sp. nov., isolated from a contaminated laboratory plate.</title>
        <authorList>
            <person name="Chou J.H."/>
            <person name="Lee J.H."/>
            <person name="Lin M.C."/>
            <person name="Chang P.S."/>
            <person name="Arun A.B."/>
            <person name="Young C.C."/>
            <person name="Chen W.M."/>
        </authorList>
    </citation>
    <scope>NUCLEOTIDE SEQUENCE [LARGE SCALE GENOMIC DNA]</scope>
    <source>
        <strain evidence="1 2">CKOBP-6</strain>
    </source>
</reference>
<name>A0A329MFZ1_9BACL</name>
<sequence length="339" mass="38290">MQARRAELIVKYNGVDISADLAESVIDFTYTDAYAGELDDLQLTLEDRFRKWQGPWSPQEGDQIVAEIVLRNWKESGDELQFPCGTFYVDSGSCSGPPDIVSIRAVSLPVDSEIRQERRSKAWEKISLWTIAQEIANTAGLDLQFYATDNPNYDREDQDDESDLSFLADLMRDEGIAAKITGDQLILFDESFFESRDAVLTLTRGEDWILDFAFEWSLTDVAYRACEVRYKDSKSDKMLKATYTPPGAPEMGPILRIRESVDSEAEALRIARKRLRERNKQAGKGTLSLVGDVRLAAGMTINIAGWGRFDGKYLIERARHKVGNDGYTTGIDIRKVLGW</sequence>
<dbReference type="EMBL" id="QMFB01000015">
    <property type="protein sequence ID" value="RAV18835.1"/>
    <property type="molecule type" value="Genomic_DNA"/>
</dbReference>
<dbReference type="RefSeq" id="WP_113033453.1">
    <property type="nucleotide sequence ID" value="NZ_QMFB01000015.1"/>
</dbReference>
<keyword evidence="2" id="KW-1185">Reference proteome</keyword>
<dbReference type="SUPFAM" id="SSF69279">
    <property type="entry name" value="Phage tail proteins"/>
    <property type="match status" value="1"/>
</dbReference>
<evidence type="ECO:0000313" key="2">
    <source>
        <dbReference type="Proteomes" id="UP000250369"/>
    </source>
</evidence>
<organism evidence="1 2">
    <name type="scientific">Paenibacillus contaminans</name>
    <dbReference type="NCBI Taxonomy" id="450362"/>
    <lineage>
        <taxon>Bacteria</taxon>
        <taxon>Bacillati</taxon>
        <taxon>Bacillota</taxon>
        <taxon>Bacilli</taxon>
        <taxon>Bacillales</taxon>
        <taxon>Paenibacillaceae</taxon>
        <taxon>Paenibacillus</taxon>
    </lineage>
</organism>
<dbReference type="OrthoDB" id="9815473at2"/>
<gene>
    <name evidence="1" type="ORF">DQG23_24200</name>
</gene>
<dbReference type="Pfam" id="PF05954">
    <property type="entry name" value="Phage_GPD"/>
    <property type="match status" value="1"/>
</dbReference>